<sequence length="603" mass="59965">MRACCALLVSIAIRVVDGSSLDECESLSLDYDVDGMAGIESACNACTARRGCGFCLSSGACLRGDDAGPAGVFCPTWHATTTSCPIQPTCDDHPTCGACVVDDSCAWCASEQRCMDLAQVYVFDENNDHFLLSKNTTDPRLRRFSRDCHSAVFDAPCPSSWVPETRVVGNFALDRDDAGDGAEIEITGSAPDGASFELLVNDEFVSLVSAAEVLMTAGDSEAVNTRAGGGLVQGGQGSILEGGDGGSVLLSAGFGNGQSALGPAGDGGNIELVAGQSIEGFGGGIVVLGGDGKTGPGGNVQLITGHSSKKSSGGIMLSTPPSGTIAIRTGATDRATGRVVFSTGASPRSQAGTIQLAAGTGGSNTGGRLRAIVFSTGAHESAQSGALYLMTANAGNDGSSGNVIIQSGAGTTGTSGTLTLATGEAEGSTGRISVDAGASYLSEGSNVLLNAGSGFSGGGVTVGGGACTAESAYAFAGGDVDVTGGSALGSGSTGGDVQLCGGESERGSSGRILLATANAGSLGGSVSDCGVALRTAVQAVRSKSPSALEQIKREARSGCCREDPRCANVAVMQRLLLAAVRQPQALCVSKLQAQSAEEPPDLC</sequence>
<comment type="subcellular location">
    <subcellularLocation>
        <location evidence="1">Membrane</location>
    </subcellularLocation>
</comment>
<keyword evidence="3" id="KW-0325">Glycoprotein</keyword>
<keyword evidence="4" id="KW-0732">Signal</keyword>
<evidence type="ECO:0000313" key="6">
    <source>
        <dbReference type="EMBL" id="KAJ8603997.1"/>
    </source>
</evidence>
<dbReference type="SMART" id="SM00423">
    <property type="entry name" value="PSI"/>
    <property type="match status" value="2"/>
</dbReference>
<evidence type="ECO:0000256" key="1">
    <source>
        <dbReference type="ARBA" id="ARBA00004370"/>
    </source>
</evidence>
<dbReference type="InterPro" id="IPR002165">
    <property type="entry name" value="Plexin_repeat"/>
</dbReference>
<accession>A0AAD7UEU0</accession>
<dbReference type="EMBL" id="JAQMWT010000341">
    <property type="protein sequence ID" value="KAJ8603997.1"/>
    <property type="molecule type" value="Genomic_DNA"/>
</dbReference>
<evidence type="ECO:0000256" key="3">
    <source>
        <dbReference type="ARBA" id="ARBA00023180"/>
    </source>
</evidence>
<gene>
    <name evidence="6" type="ORF">CTAYLR_003387</name>
</gene>
<protein>
    <recommendedName>
        <fullName evidence="5">PSI domain-containing protein</fullName>
    </recommendedName>
</protein>
<feature type="domain" description="PSI" evidence="5">
    <location>
        <begin position="89"/>
        <end position="149"/>
    </location>
</feature>
<feature type="chain" id="PRO_5042152317" description="PSI domain-containing protein" evidence="4">
    <location>
        <begin position="19"/>
        <end position="603"/>
    </location>
</feature>
<proteinExistence type="predicted"/>
<evidence type="ECO:0000256" key="4">
    <source>
        <dbReference type="SAM" id="SignalP"/>
    </source>
</evidence>
<evidence type="ECO:0000256" key="2">
    <source>
        <dbReference type="ARBA" id="ARBA00023136"/>
    </source>
</evidence>
<comment type="caution">
    <text evidence="6">The sequence shown here is derived from an EMBL/GenBank/DDBJ whole genome shotgun (WGS) entry which is preliminary data.</text>
</comment>
<feature type="domain" description="PSI" evidence="5">
    <location>
        <begin position="23"/>
        <end position="85"/>
    </location>
</feature>
<dbReference type="AlphaFoldDB" id="A0AAD7UEU0"/>
<dbReference type="Proteomes" id="UP001230188">
    <property type="component" value="Unassembled WGS sequence"/>
</dbReference>
<reference evidence="6" key="1">
    <citation type="submission" date="2023-01" db="EMBL/GenBank/DDBJ databases">
        <title>Metagenome sequencing of chrysophaentin producing Chrysophaeum taylorii.</title>
        <authorList>
            <person name="Davison J."/>
            <person name="Bewley C."/>
        </authorList>
    </citation>
    <scope>NUCLEOTIDE SEQUENCE</scope>
    <source>
        <strain evidence="6">NIES-1699</strain>
    </source>
</reference>
<dbReference type="Pfam" id="PF01437">
    <property type="entry name" value="PSI"/>
    <property type="match status" value="1"/>
</dbReference>
<organism evidence="6 7">
    <name type="scientific">Chrysophaeum taylorii</name>
    <dbReference type="NCBI Taxonomy" id="2483200"/>
    <lineage>
        <taxon>Eukaryota</taxon>
        <taxon>Sar</taxon>
        <taxon>Stramenopiles</taxon>
        <taxon>Ochrophyta</taxon>
        <taxon>Pelagophyceae</taxon>
        <taxon>Pelagomonadales</taxon>
        <taxon>Pelagomonadaceae</taxon>
        <taxon>Chrysophaeum</taxon>
    </lineage>
</organism>
<name>A0AAD7UEU0_9STRA</name>
<keyword evidence="2" id="KW-0472">Membrane</keyword>
<dbReference type="InterPro" id="IPR016201">
    <property type="entry name" value="PSI"/>
</dbReference>
<evidence type="ECO:0000259" key="5">
    <source>
        <dbReference type="SMART" id="SM00423"/>
    </source>
</evidence>
<feature type="signal peptide" evidence="4">
    <location>
        <begin position="1"/>
        <end position="18"/>
    </location>
</feature>
<dbReference type="GO" id="GO:0016020">
    <property type="term" value="C:membrane"/>
    <property type="evidence" value="ECO:0007669"/>
    <property type="project" value="UniProtKB-SubCell"/>
</dbReference>
<keyword evidence="7" id="KW-1185">Reference proteome</keyword>
<evidence type="ECO:0000313" key="7">
    <source>
        <dbReference type="Proteomes" id="UP001230188"/>
    </source>
</evidence>